<name>A0A6M4H7T3_9PROT</name>
<dbReference type="KEGG" id="upl:DSM104440_01753"/>
<dbReference type="Proteomes" id="UP000503096">
    <property type="component" value="Chromosome"/>
</dbReference>
<dbReference type="PANTHER" id="PTHR43176:SF3">
    <property type="entry name" value="3-HYDROXYISOBUTYRYL-COA HYDROLASE, MITOCHONDRIAL"/>
    <property type="match status" value="1"/>
</dbReference>
<dbReference type="GO" id="GO:0003860">
    <property type="term" value="F:3-hydroxyisobutyryl-CoA hydrolase activity"/>
    <property type="evidence" value="ECO:0007669"/>
    <property type="project" value="UniProtKB-EC"/>
</dbReference>
<dbReference type="CDD" id="cd06558">
    <property type="entry name" value="crotonase-like"/>
    <property type="match status" value="1"/>
</dbReference>
<sequence>MEERLTAAGGDLIAEITEGVARITLNRPAALNAITIDMLRGLRRWLEAWAQDDRVRTVEMRGAGDKAFCAGGDLRALYDSFRAGEKNQLEYFTLEYALDHYIHRYPKPITAHLDAIVMGGGMGVSQGATLRIVGPRTKMAMPETAIGLFPDVGGGYFLSRTPGRIGEYLGLVGPTLGAADAIYCGLADEAVGLDPLPASELERLRPAIDRHFAHESVAAIIASLQVETRPEFAEWASKCLTKLSRHSPTLLLVTLEQVRRSRTMALADCFRMELVMVQTCFEQGDFIEGIRALIIDKDNTPHWNPPRLADVAPDAVESFFSPRWSAQGHPLAHLKDPE</sequence>
<gene>
    <name evidence="5" type="primary">menB</name>
    <name evidence="5" type="ORF">DSM104440_01753</name>
</gene>
<dbReference type="InterPro" id="IPR045004">
    <property type="entry name" value="ECH_dom"/>
</dbReference>
<reference evidence="5 6" key="1">
    <citation type="submission" date="2020-04" db="EMBL/GenBank/DDBJ databases">
        <title>Usitatibacter rugosus gen. nov., sp. nov. and Usitatibacter palustris sp. nov., novel members of Usitatibacteraceae fam. nov. within the order Nitrosomonadales isolated from soil.</title>
        <authorList>
            <person name="Huber K.J."/>
            <person name="Neumann-Schaal M."/>
            <person name="Geppert A."/>
            <person name="Luckner M."/>
            <person name="Wanner G."/>
            <person name="Overmann J."/>
        </authorList>
    </citation>
    <scope>NUCLEOTIDE SEQUENCE [LARGE SCALE GENOMIC DNA]</scope>
    <source>
        <strain evidence="5 6">Swamp67</strain>
    </source>
</reference>
<organism evidence="5 6">
    <name type="scientific">Usitatibacter palustris</name>
    <dbReference type="NCBI Taxonomy" id="2732487"/>
    <lineage>
        <taxon>Bacteria</taxon>
        <taxon>Pseudomonadati</taxon>
        <taxon>Pseudomonadota</taxon>
        <taxon>Betaproteobacteria</taxon>
        <taxon>Nitrosomonadales</taxon>
        <taxon>Usitatibacteraceae</taxon>
        <taxon>Usitatibacter</taxon>
    </lineage>
</organism>
<dbReference type="AlphaFoldDB" id="A0A6M4H7T3"/>
<dbReference type="SUPFAM" id="SSF52096">
    <property type="entry name" value="ClpP/crotonase"/>
    <property type="match status" value="1"/>
</dbReference>
<feature type="domain" description="Enoyl-CoA hydratase/isomerase" evidence="4">
    <location>
        <begin position="198"/>
        <end position="320"/>
    </location>
</feature>
<dbReference type="InterPro" id="IPR032259">
    <property type="entry name" value="HIBYL-CoA-H"/>
</dbReference>
<evidence type="ECO:0000313" key="6">
    <source>
        <dbReference type="Proteomes" id="UP000503096"/>
    </source>
</evidence>
<dbReference type="PANTHER" id="PTHR43176">
    <property type="entry name" value="3-HYDROXYISOBUTYRYL-COA HYDROLASE-RELATED"/>
    <property type="match status" value="1"/>
</dbReference>
<evidence type="ECO:0000256" key="2">
    <source>
        <dbReference type="ARBA" id="ARBA00011915"/>
    </source>
</evidence>
<dbReference type="GO" id="GO:0016829">
    <property type="term" value="F:lyase activity"/>
    <property type="evidence" value="ECO:0007669"/>
    <property type="project" value="UniProtKB-KW"/>
</dbReference>
<evidence type="ECO:0000259" key="4">
    <source>
        <dbReference type="Pfam" id="PF16113"/>
    </source>
</evidence>
<dbReference type="InParanoid" id="A0A6M4H7T3"/>
<protein>
    <recommendedName>
        <fullName evidence="2">3-hydroxyisobutyryl-CoA hydrolase</fullName>
        <ecNumber evidence="2">3.1.2.4</ecNumber>
    </recommendedName>
</protein>
<keyword evidence="3" id="KW-0378">Hydrolase</keyword>
<proteinExistence type="predicted"/>
<feature type="domain" description="Enoyl-CoA hydratase/isomerase" evidence="4">
    <location>
        <begin position="21"/>
        <end position="192"/>
    </location>
</feature>
<dbReference type="EC" id="3.1.2.4" evidence="2"/>
<dbReference type="Gene3D" id="3.90.226.10">
    <property type="entry name" value="2-enoyl-CoA Hydratase, Chain A, domain 1"/>
    <property type="match status" value="1"/>
</dbReference>
<evidence type="ECO:0000256" key="1">
    <source>
        <dbReference type="ARBA" id="ARBA00001709"/>
    </source>
</evidence>
<accession>A0A6M4H7T3</accession>
<dbReference type="Pfam" id="PF16113">
    <property type="entry name" value="ECH_2"/>
    <property type="match status" value="2"/>
</dbReference>
<dbReference type="EMBL" id="CP053073">
    <property type="protein sequence ID" value="QJR14938.1"/>
    <property type="molecule type" value="Genomic_DNA"/>
</dbReference>
<keyword evidence="5" id="KW-0456">Lyase</keyword>
<dbReference type="RefSeq" id="WP_171161781.1">
    <property type="nucleotide sequence ID" value="NZ_CP053073.1"/>
</dbReference>
<comment type="catalytic activity">
    <reaction evidence="1">
        <text>3-hydroxy-2-methylpropanoyl-CoA + H2O = 3-hydroxy-2-methylpropanoate + CoA + H(+)</text>
        <dbReference type="Rhea" id="RHEA:20888"/>
        <dbReference type="ChEBI" id="CHEBI:11805"/>
        <dbReference type="ChEBI" id="CHEBI:15377"/>
        <dbReference type="ChEBI" id="CHEBI:15378"/>
        <dbReference type="ChEBI" id="CHEBI:57287"/>
        <dbReference type="ChEBI" id="CHEBI:57340"/>
        <dbReference type="EC" id="3.1.2.4"/>
    </reaction>
</comment>
<evidence type="ECO:0000256" key="3">
    <source>
        <dbReference type="ARBA" id="ARBA00022801"/>
    </source>
</evidence>
<dbReference type="GO" id="GO:0006574">
    <property type="term" value="P:L-valine catabolic process"/>
    <property type="evidence" value="ECO:0007669"/>
    <property type="project" value="TreeGrafter"/>
</dbReference>
<evidence type="ECO:0000313" key="5">
    <source>
        <dbReference type="EMBL" id="QJR14938.1"/>
    </source>
</evidence>
<dbReference type="InterPro" id="IPR029045">
    <property type="entry name" value="ClpP/crotonase-like_dom_sf"/>
</dbReference>
<keyword evidence="6" id="KW-1185">Reference proteome</keyword>